<accession>A0A8J4TCU2</accession>
<evidence type="ECO:0000313" key="1">
    <source>
        <dbReference type="EMBL" id="KAF5398832.1"/>
    </source>
</evidence>
<gene>
    <name evidence="1" type="ORF">PHET_07776</name>
</gene>
<comment type="caution">
    <text evidence="1">The sequence shown here is derived from an EMBL/GenBank/DDBJ whole genome shotgun (WGS) entry which is preliminary data.</text>
</comment>
<proteinExistence type="predicted"/>
<keyword evidence="2" id="KW-1185">Reference proteome</keyword>
<dbReference type="EMBL" id="LUCH01004600">
    <property type="protein sequence ID" value="KAF5398832.1"/>
    <property type="molecule type" value="Genomic_DNA"/>
</dbReference>
<dbReference type="AlphaFoldDB" id="A0A8J4TCU2"/>
<evidence type="ECO:0000313" key="2">
    <source>
        <dbReference type="Proteomes" id="UP000748531"/>
    </source>
</evidence>
<dbReference type="Proteomes" id="UP000748531">
    <property type="component" value="Unassembled WGS sequence"/>
</dbReference>
<reference evidence="1" key="1">
    <citation type="submission" date="2019-05" db="EMBL/GenBank/DDBJ databases">
        <title>Annotation for the trematode Paragonimus heterotremus.</title>
        <authorList>
            <person name="Choi Y.-J."/>
        </authorList>
    </citation>
    <scope>NUCLEOTIDE SEQUENCE</scope>
    <source>
        <strain evidence="1">LC</strain>
    </source>
</reference>
<sequence>MCPVVFLENLILSQHSCQANHFSGHIIII</sequence>
<name>A0A8J4TCU2_9TREM</name>
<protein>
    <submittedName>
        <fullName evidence="1">Uncharacterized protein</fullName>
    </submittedName>
</protein>
<organism evidence="1 2">
    <name type="scientific">Paragonimus heterotremus</name>
    <dbReference type="NCBI Taxonomy" id="100268"/>
    <lineage>
        <taxon>Eukaryota</taxon>
        <taxon>Metazoa</taxon>
        <taxon>Spiralia</taxon>
        <taxon>Lophotrochozoa</taxon>
        <taxon>Platyhelminthes</taxon>
        <taxon>Trematoda</taxon>
        <taxon>Digenea</taxon>
        <taxon>Plagiorchiida</taxon>
        <taxon>Troglotremata</taxon>
        <taxon>Troglotrematidae</taxon>
        <taxon>Paragonimus</taxon>
    </lineage>
</organism>